<dbReference type="Proteomes" id="UP000709437">
    <property type="component" value="Unassembled WGS sequence"/>
</dbReference>
<feature type="domain" description="HTH tetR-type" evidence="7">
    <location>
        <begin position="149"/>
        <end position="209"/>
    </location>
</feature>
<dbReference type="InterPro" id="IPR036046">
    <property type="entry name" value="Acylphosphatase-like_dom_sf"/>
</dbReference>
<dbReference type="InterPro" id="IPR007024">
    <property type="entry name" value="BLUF_domain"/>
</dbReference>
<dbReference type="SUPFAM" id="SSF46689">
    <property type="entry name" value="Homeodomain-like"/>
    <property type="match status" value="1"/>
</dbReference>
<name>A0A9Q2ZN12_9MICO</name>
<evidence type="ECO:0000256" key="1">
    <source>
        <dbReference type="ARBA" id="ARBA00022491"/>
    </source>
</evidence>
<dbReference type="Pfam" id="PF13977">
    <property type="entry name" value="TetR_C_6"/>
    <property type="match status" value="1"/>
</dbReference>
<dbReference type="SUPFAM" id="SSF48498">
    <property type="entry name" value="Tetracyclin repressor-like, C-terminal domain"/>
    <property type="match status" value="1"/>
</dbReference>
<proteinExistence type="predicted"/>
<dbReference type="GO" id="GO:0003677">
    <property type="term" value="F:DNA binding"/>
    <property type="evidence" value="ECO:0007669"/>
    <property type="project" value="UniProtKB-UniRule"/>
</dbReference>
<accession>A0A9Q2ZN12</accession>
<dbReference type="GO" id="GO:0009882">
    <property type="term" value="F:blue light photoreceptor activity"/>
    <property type="evidence" value="ECO:0007669"/>
    <property type="project" value="InterPro"/>
</dbReference>
<evidence type="ECO:0000256" key="3">
    <source>
        <dbReference type="ARBA" id="ARBA00023125"/>
    </source>
</evidence>
<dbReference type="PROSITE" id="PS50925">
    <property type="entry name" value="BLUF"/>
    <property type="match status" value="1"/>
</dbReference>
<keyword evidence="2" id="KW-0805">Transcription regulation</keyword>
<comment type="caution">
    <text evidence="8">The sequence shown here is derived from an EMBL/GenBank/DDBJ whole genome shotgun (WGS) entry which is preliminary data.</text>
</comment>
<evidence type="ECO:0000313" key="8">
    <source>
        <dbReference type="EMBL" id="MBT1540548.1"/>
    </source>
</evidence>
<organism evidence="8 9">
    <name type="scientific">Curtobacterium flaccumfaciens pv. flaccumfaciens</name>
    <dbReference type="NCBI Taxonomy" id="138532"/>
    <lineage>
        <taxon>Bacteria</taxon>
        <taxon>Bacillati</taxon>
        <taxon>Actinomycetota</taxon>
        <taxon>Actinomycetes</taxon>
        <taxon>Micrococcales</taxon>
        <taxon>Microbacteriaceae</taxon>
        <taxon>Curtobacterium</taxon>
    </lineage>
</organism>
<dbReference type="Pfam" id="PF04940">
    <property type="entry name" value="BLUF"/>
    <property type="match status" value="1"/>
</dbReference>
<dbReference type="InterPro" id="IPR001647">
    <property type="entry name" value="HTH_TetR"/>
</dbReference>
<evidence type="ECO:0000256" key="2">
    <source>
        <dbReference type="ARBA" id="ARBA00023015"/>
    </source>
</evidence>
<dbReference type="SMART" id="SM01034">
    <property type="entry name" value="BLUF"/>
    <property type="match status" value="1"/>
</dbReference>
<dbReference type="Gene3D" id="3.30.70.100">
    <property type="match status" value="1"/>
</dbReference>
<evidence type="ECO:0000259" key="6">
    <source>
        <dbReference type="PROSITE" id="PS50925"/>
    </source>
</evidence>
<dbReference type="PROSITE" id="PS50977">
    <property type="entry name" value="HTH_TETR_2"/>
    <property type="match status" value="1"/>
</dbReference>
<reference evidence="8" key="1">
    <citation type="submission" date="2021-05" db="EMBL/GenBank/DDBJ databases">
        <title>Whole genome sequence of Curtobacterium flaccumfaciens pv. flaccumfaciens strain CFBP 3417.</title>
        <authorList>
            <person name="Osdaghi E."/>
            <person name="Taghouti G."/>
            <person name="Portier P."/>
            <person name="Fazliarab A."/>
            <person name="Taghavi S.M."/>
            <person name="Briand M."/>
            <person name="Le-Saux M."/>
            <person name="Jacques M.-A."/>
        </authorList>
    </citation>
    <scope>NUCLEOTIDE SEQUENCE</scope>
    <source>
        <strain evidence="8">CFBP 3417</strain>
    </source>
</reference>
<dbReference type="EMBL" id="JAHEWX010000002">
    <property type="protein sequence ID" value="MBT1540548.1"/>
    <property type="molecule type" value="Genomic_DNA"/>
</dbReference>
<feature type="domain" description="BLUF" evidence="6">
    <location>
        <begin position="1"/>
        <end position="92"/>
    </location>
</feature>
<keyword evidence="3 5" id="KW-0238">DNA-binding</keyword>
<dbReference type="SUPFAM" id="SSF54975">
    <property type="entry name" value="Acylphosphatase/BLUF domain-like"/>
    <property type="match status" value="1"/>
</dbReference>
<dbReference type="RefSeq" id="WP_052481622.1">
    <property type="nucleotide sequence ID" value="NZ_JAHEWX010000002.1"/>
</dbReference>
<sequence>MRSLVYTSTQTRPITDSELAQILAVGREKNTRLGVTGMLAHRDDNCIGIIEGEDDVVRQRFDQVQADPRHTNVRVLLDEPIARRSFPDWSMAFQSLDPLMQDVPGFSDLFTAGRPTDPAFGASRARALLDWFRKHPLAPLTNQNAADEEVPRTRAINGAIAVLHDGGLSRFSLEDVASRSGMGQAEILELFPSEPALLAAAVMRWTRAVSAPLLPLAGEKGTVAFLHALLAAHAEDPALMRLIAATLAVSTDPSTDGADYYRSAYLQFRETVRTALQRDVHAGREPATMDPIRGAQQLVALFDGLRLQALLTPDTDVVDAFDRAAARMRRGWSEQYEADTVWDLSAPVAD</sequence>
<dbReference type="InterPro" id="IPR039538">
    <property type="entry name" value="BetI_C"/>
</dbReference>
<dbReference type="Gene3D" id="1.10.357.10">
    <property type="entry name" value="Tetracycline Repressor, domain 2"/>
    <property type="match status" value="1"/>
</dbReference>
<evidence type="ECO:0000259" key="7">
    <source>
        <dbReference type="PROSITE" id="PS50977"/>
    </source>
</evidence>
<evidence type="ECO:0000256" key="4">
    <source>
        <dbReference type="ARBA" id="ARBA00023163"/>
    </source>
</evidence>
<dbReference type="InterPro" id="IPR036271">
    <property type="entry name" value="Tet_transcr_reg_TetR-rel_C_sf"/>
</dbReference>
<dbReference type="InterPro" id="IPR009057">
    <property type="entry name" value="Homeodomain-like_sf"/>
</dbReference>
<dbReference type="AlphaFoldDB" id="A0A9Q2ZN12"/>
<evidence type="ECO:0000256" key="5">
    <source>
        <dbReference type="PROSITE-ProRule" id="PRU00335"/>
    </source>
</evidence>
<feature type="DNA-binding region" description="H-T-H motif" evidence="5">
    <location>
        <begin position="172"/>
        <end position="191"/>
    </location>
</feature>
<gene>
    <name evidence="8" type="ORF">KK103_02135</name>
</gene>
<dbReference type="GO" id="GO:0071949">
    <property type="term" value="F:FAD binding"/>
    <property type="evidence" value="ECO:0007669"/>
    <property type="project" value="InterPro"/>
</dbReference>
<keyword evidence="1" id="KW-0678">Repressor</keyword>
<evidence type="ECO:0000313" key="9">
    <source>
        <dbReference type="Proteomes" id="UP000709437"/>
    </source>
</evidence>
<keyword evidence="4" id="KW-0804">Transcription</keyword>
<protein>
    <submittedName>
        <fullName evidence="8">BLUF domain-containing protein</fullName>
    </submittedName>
</protein>